<organism evidence="1 2">
    <name type="scientific">Pararcticibacter amylolyticus</name>
    <dbReference type="NCBI Taxonomy" id="2173175"/>
    <lineage>
        <taxon>Bacteria</taxon>
        <taxon>Pseudomonadati</taxon>
        <taxon>Bacteroidota</taxon>
        <taxon>Sphingobacteriia</taxon>
        <taxon>Sphingobacteriales</taxon>
        <taxon>Sphingobacteriaceae</taxon>
        <taxon>Pararcticibacter</taxon>
    </lineage>
</organism>
<dbReference type="RefSeq" id="WP_109414513.1">
    <property type="nucleotide sequence ID" value="NZ_QEAS01000002.1"/>
</dbReference>
<gene>
    <name evidence="1" type="ORF">DDR33_04285</name>
</gene>
<reference evidence="1 2" key="1">
    <citation type="submission" date="2018-04" db="EMBL/GenBank/DDBJ databases">
        <title>Pedobacter chongqingensis sp. nov., isolated from a rottenly hemp rope.</title>
        <authorList>
            <person name="Cai Y."/>
        </authorList>
    </citation>
    <scope>NUCLEOTIDE SEQUENCE [LARGE SCALE GENOMIC DNA]</scope>
    <source>
        <strain evidence="1 2">FJ4-8</strain>
    </source>
</reference>
<protein>
    <submittedName>
        <fullName evidence="1">Uncharacterized protein</fullName>
    </submittedName>
</protein>
<dbReference type="AlphaFoldDB" id="A0A2U2PLF3"/>
<dbReference type="EMBL" id="QEAS01000002">
    <property type="protein sequence ID" value="PWG82235.1"/>
    <property type="molecule type" value="Genomic_DNA"/>
</dbReference>
<evidence type="ECO:0000313" key="2">
    <source>
        <dbReference type="Proteomes" id="UP000245647"/>
    </source>
</evidence>
<keyword evidence="2" id="KW-1185">Reference proteome</keyword>
<proteinExistence type="predicted"/>
<accession>A0A2U2PLF3</accession>
<dbReference type="Proteomes" id="UP000245647">
    <property type="component" value="Unassembled WGS sequence"/>
</dbReference>
<name>A0A2U2PLF3_9SPHI</name>
<sequence>MQAERLSDIKKELKALGTPEIIEICLKLAKYKKENKELLSYLLFHSSNSGSYISSVKTFLQENFQQLSSSPYQRAKELRKILRLLNKHIKFIGSAEAEVDLLLWYSASFVAFSGVRSSQKTLITMLTRLMIRISKQIQKLHEDLQFDYKQEYDNLLASVSSKIRGINVHDLKL</sequence>
<dbReference type="OrthoDB" id="978748at2"/>
<comment type="caution">
    <text evidence="1">The sequence shown here is derived from an EMBL/GenBank/DDBJ whole genome shotgun (WGS) entry which is preliminary data.</text>
</comment>
<evidence type="ECO:0000313" key="1">
    <source>
        <dbReference type="EMBL" id="PWG82235.1"/>
    </source>
</evidence>